<dbReference type="SMART" id="SM00473">
    <property type="entry name" value="PAN_AP"/>
    <property type="match status" value="1"/>
</dbReference>
<evidence type="ECO:0000256" key="2">
    <source>
        <dbReference type="ARBA" id="ARBA00022692"/>
    </source>
</evidence>
<dbReference type="InterPro" id="IPR000719">
    <property type="entry name" value="Prot_kinase_dom"/>
</dbReference>
<dbReference type="PANTHER" id="PTHR47974">
    <property type="entry name" value="OS07G0415500 PROTEIN"/>
    <property type="match status" value="1"/>
</dbReference>
<dbReference type="CDD" id="cd01098">
    <property type="entry name" value="PAN_AP_plant"/>
    <property type="match status" value="1"/>
</dbReference>
<dbReference type="Proteomes" id="UP000604825">
    <property type="component" value="Unassembled WGS sequence"/>
</dbReference>
<feature type="domain" description="Apple" evidence="9">
    <location>
        <begin position="58"/>
        <end position="136"/>
    </location>
</feature>
<name>A0A811RRZ3_9POAL</name>
<dbReference type="PROSITE" id="PS50011">
    <property type="entry name" value="PROTEIN_KINASE_DOM"/>
    <property type="match status" value="1"/>
</dbReference>
<keyword evidence="5 7" id="KW-0472">Membrane</keyword>
<dbReference type="InterPro" id="IPR003609">
    <property type="entry name" value="Pan_app"/>
</dbReference>
<evidence type="ECO:0000256" key="3">
    <source>
        <dbReference type="ARBA" id="ARBA00022729"/>
    </source>
</evidence>
<comment type="subcellular location">
    <subcellularLocation>
        <location evidence="1">Membrane</location>
        <topology evidence="1">Single-pass membrane protein</topology>
    </subcellularLocation>
</comment>
<evidence type="ECO:0000256" key="4">
    <source>
        <dbReference type="ARBA" id="ARBA00022989"/>
    </source>
</evidence>
<feature type="domain" description="Protein kinase" evidence="8">
    <location>
        <begin position="207"/>
        <end position="463"/>
    </location>
</feature>
<dbReference type="InterPro" id="IPR011009">
    <property type="entry name" value="Kinase-like_dom_sf"/>
</dbReference>
<keyword evidence="3" id="KW-0732">Signal</keyword>
<dbReference type="GO" id="GO:0005524">
    <property type="term" value="F:ATP binding"/>
    <property type="evidence" value="ECO:0007669"/>
    <property type="project" value="UniProtKB-UniRule"/>
</dbReference>
<accession>A0A811RRZ3</accession>
<dbReference type="PROSITE" id="PS50948">
    <property type="entry name" value="PAN"/>
    <property type="match status" value="1"/>
</dbReference>
<evidence type="ECO:0000256" key="7">
    <source>
        <dbReference type="SAM" id="Phobius"/>
    </source>
</evidence>
<evidence type="ECO:0000256" key="5">
    <source>
        <dbReference type="ARBA" id="ARBA00023136"/>
    </source>
</evidence>
<proteinExistence type="predicted"/>
<feature type="transmembrane region" description="Helical" evidence="7">
    <location>
        <begin position="152"/>
        <end position="175"/>
    </location>
</feature>
<reference evidence="10" key="1">
    <citation type="submission" date="2020-10" db="EMBL/GenBank/DDBJ databases">
        <authorList>
            <person name="Han B."/>
            <person name="Lu T."/>
            <person name="Zhao Q."/>
            <person name="Huang X."/>
            <person name="Zhao Y."/>
        </authorList>
    </citation>
    <scope>NUCLEOTIDE SEQUENCE</scope>
</reference>
<keyword evidence="6" id="KW-0547">Nucleotide-binding</keyword>
<evidence type="ECO:0000313" key="11">
    <source>
        <dbReference type="Proteomes" id="UP000604825"/>
    </source>
</evidence>
<dbReference type="Pfam" id="PF08276">
    <property type="entry name" value="PAN_2"/>
    <property type="match status" value="1"/>
</dbReference>
<evidence type="ECO:0008006" key="12">
    <source>
        <dbReference type="Google" id="ProtNLM"/>
    </source>
</evidence>
<organism evidence="10 11">
    <name type="scientific">Miscanthus lutarioriparius</name>
    <dbReference type="NCBI Taxonomy" id="422564"/>
    <lineage>
        <taxon>Eukaryota</taxon>
        <taxon>Viridiplantae</taxon>
        <taxon>Streptophyta</taxon>
        <taxon>Embryophyta</taxon>
        <taxon>Tracheophyta</taxon>
        <taxon>Spermatophyta</taxon>
        <taxon>Magnoliopsida</taxon>
        <taxon>Liliopsida</taxon>
        <taxon>Poales</taxon>
        <taxon>Poaceae</taxon>
        <taxon>PACMAD clade</taxon>
        <taxon>Panicoideae</taxon>
        <taxon>Andropogonodae</taxon>
        <taxon>Andropogoneae</taxon>
        <taxon>Saccharinae</taxon>
        <taxon>Miscanthus</taxon>
    </lineage>
</organism>
<dbReference type="FunFam" id="3.30.200.20:FF:000250">
    <property type="entry name" value="Serine/threonine-protein kinase"/>
    <property type="match status" value="1"/>
</dbReference>
<keyword evidence="6" id="KW-0067">ATP-binding</keyword>
<feature type="binding site" evidence="6">
    <location>
        <position position="235"/>
    </location>
    <ligand>
        <name>ATP</name>
        <dbReference type="ChEBI" id="CHEBI:30616"/>
    </ligand>
</feature>
<comment type="caution">
    <text evidence="10">The sequence shown here is derived from an EMBL/GenBank/DDBJ whole genome shotgun (WGS) entry which is preliminary data.</text>
</comment>
<dbReference type="Pfam" id="PF07714">
    <property type="entry name" value="PK_Tyr_Ser-Thr"/>
    <property type="match status" value="1"/>
</dbReference>
<keyword evidence="11" id="KW-1185">Reference proteome</keyword>
<sequence length="483" mass="52795">MLPVAPSPLATALPPFPSATACRASLRSHPRTGSLMIEQEAASEILRYTAPVRKNTTSSTDIFRPIPHVTLPYNSQSVDGVNFQSNCEEACLSSCSCTAYSYNSSRCYVWHGELFSVNQHDGIDNNSEDVLYLRLAANDLPSLTRNKRKPSVGVVTAASIIGTGLLMLMLLLMMWRKKSKWCGTPLYDSQGGGVIAFRYTDLSHATKNFSEKLGAGGFGCVFKGVLSGSTTIAVKRLDGACQGEKQFRAEVSSLGLIQHINLVRLIGFCCEGDKRLLVYEHMSNGSLDAHLFQSNALLALTGAPENILLDASFAPKITDFGMAAFVGRDFSRVLTTFRGTAGYLAPEWLGGVAIISKVDVYSFGMVLLEIISGRRNSPEAHSSNNYHIEYFPMRAISKLHEGDVRSLEEPQLHGDFNLEEVERVCKVACWCIQDNELHRPTMGEVVHVLEGQQEIEMPPMPRLLAAITQDTGAITESSNASSM</sequence>
<evidence type="ECO:0000259" key="8">
    <source>
        <dbReference type="PROSITE" id="PS50011"/>
    </source>
</evidence>
<protein>
    <recommendedName>
        <fullName evidence="12">Protein kinase domain-containing protein</fullName>
    </recommendedName>
</protein>
<dbReference type="Gene3D" id="3.30.200.20">
    <property type="entry name" value="Phosphorylase Kinase, domain 1"/>
    <property type="match status" value="1"/>
</dbReference>
<dbReference type="Pfam" id="PF00069">
    <property type="entry name" value="Pkinase"/>
    <property type="match status" value="1"/>
</dbReference>
<dbReference type="GO" id="GO:0016020">
    <property type="term" value="C:membrane"/>
    <property type="evidence" value="ECO:0007669"/>
    <property type="project" value="UniProtKB-SubCell"/>
</dbReference>
<dbReference type="PANTHER" id="PTHR47974:SF19">
    <property type="entry name" value="RECEPTOR-LIKE SERINE_THREONINE-PROTEIN KINASE"/>
    <property type="match status" value="1"/>
</dbReference>
<evidence type="ECO:0000256" key="6">
    <source>
        <dbReference type="PROSITE-ProRule" id="PRU10141"/>
    </source>
</evidence>
<dbReference type="Gene3D" id="1.10.510.10">
    <property type="entry name" value="Transferase(Phosphotransferase) domain 1"/>
    <property type="match status" value="1"/>
</dbReference>
<dbReference type="GO" id="GO:0004672">
    <property type="term" value="F:protein kinase activity"/>
    <property type="evidence" value="ECO:0007669"/>
    <property type="project" value="InterPro"/>
</dbReference>
<evidence type="ECO:0000259" key="9">
    <source>
        <dbReference type="PROSITE" id="PS50948"/>
    </source>
</evidence>
<dbReference type="EMBL" id="CAJGYO010000016">
    <property type="protein sequence ID" value="CAD6272536.1"/>
    <property type="molecule type" value="Genomic_DNA"/>
</dbReference>
<evidence type="ECO:0000313" key="10">
    <source>
        <dbReference type="EMBL" id="CAD6272536.1"/>
    </source>
</evidence>
<dbReference type="OrthoDB" id="5857966at2759"/>
<dbReference type="InterPro" id="IPR017441">
    <property type="entry name" value="Protein_kinase_ATP_BS"/>
</dbReference>
<dbReference type="AlphaFoldDB" id="A0A811RRZ3"/>
<dbReference type="SUPFAM" id="SSF56112">
    <property type="entry name" value="Protein kinase-like (PK-like)"/>
    <property type="match status" value="1"/>
</dbReference>
<dbReference type="InterPro" id="IPR001245">
    <property type="entry name" value="Ser-Thr/Tyr_kinase_cat_dom"/>
</dbReference>
<evidence type="ECO:0000256" key="1">
    <source>
        <dbReference type="ARBA" id="ARBA00004167"/>
    </source>
</evidence>
<keyword evidence="2 7" id="KW-0812">Transmembrane</keyword>
<keyword evidence="4 7" id="KW-1133">Transmembrane helix</keyword>
<dbReference type="PROSITE" id="PS00107">
    <property type="entry name" value="PROTEIN_KINASE_ATP"/>
    <property type="match status" value="1"/>
</dbReference>
<gene>
    <name evidence="10" type="ORF">NCGR_LOCUS55811</name>
</gene>